<dbReference type="OrthoDB" id="9805918at2"/>
<dbReference type="eggNOG" id="COG0486">
    <property type="taxonomic scope" value="Bacteria"/>
</dbReference>
<proteinExistence type="predicted"/>
<dbReference type="KEGG" id="gba:J421_1063"/>
<dbReference type="RefSeq" id="WP_104022280.1">
    <property type="nucleotide sequence ID" value="NZ_CP007128.1"/>
</dbReference>
<dbReference type="PANTHER" id="PTHR42714:SF2">
    <property type="entry name" value="TRNA MODIFICATION GTPASE GTPBP3, MITOCHONDRIAL"/>
    <property type="match status" value="1"/>
</dbReference>
<dbReference type="GO" id="GO:0030488">
    <property type="term" value="P:tRNA methylation"/>
    <property type="evidence" value="ECO:0007669"/>
    <property type="project" value="TreeGrafter"/>
</dbReference>
<dbReference type="HOGENOM" id="CLU_2117505_0_0_0"/>
<evidence type="ECO:0000259" key="1">
    <source>
        <dbReference type="Pfam" id="PF12631"/>
    </source>
</evidence>
<dbReference type="SUPFAM" id="SSF116878">
    <property type="entry name" value="TrmE connector domain"/>
    <property type="match status" value="1"/>
</dbReference>
<dbReference type="GO" id="GO:0005737">
    <property type="term" value="C:cytoplasm"/>
    <property type="evidence" value="ECO:0007669"/>
    <property type="project" value="TreeGrafter"/>
</dbReference>
<name>W0RE44_9BACT</name>
<keyword evidence="3" id="KW-1185">Reference proteome</keyword>
<dbReference type="InterPro" id="IPR025867">
    <property type="entry name" value="MnmE_helical"/>
</dbReference>
<reference evidence="2 3" key="1">
    <citation type="journal article" date="2014" name="Genome Announc.">
        <title>Genome Sequence and Methylome of Soil Bacterium Gemmatirosa kalamazoonensis KBS708T, a Member of the Rarely Cultivated Gemmatimonadetes Phylum.</title>
        <authorList>
            <person name="Debruyn J.M."/>
            <person name="Radosevich M."/>
            <person name="Wommack K.E."/>
            <person name="Polson S.W."/>
            <person name="Hauser L.J."/>
            <person name="Fawaz M.N."/>
            <person name="Korlach J."/>
            <person name="Tsai Y.C."/>
        </authorList>
    </citation>
    <scope>NUCLEOTIDE SEQUENCE [LARGE SCALE GENOMIC DNA]</scope>
    <source>
        <strain evidence="2 3">KBS708</strain>
    </source>
</reference>
<feature type="domain" description="MnmE helical" evidence="1">
    <location>
        <begin position="4"/>
        <end position="111"/>
    </location>
</feature>
<dbReference type="Proteomes" id="UP000019151">
    <property type="component" value="Chromosome"/>
</dbReference>
<evidence type="ECO:0000313" key="3">
    <source>
        <dbReference type="Proteomes" id="UP000019151"/>
    </source>
</evidence>
<dbReference type="AlphaFoldDB" id="W0RE44"/>
<dbReference type="InterPro" id="IPR027417">
    <property type="entry name" value="P-loop_NTPase"/>
</dbReference>
<dbReference type="EMBL" id="CP007128">
    <property type="protein sequence ID" value="AHG88600.1"/>
    <property type="molecule type" value="Genomic_DNA"/>
</dbReference>
<dbReference type="InParanoid" id="W0RE44"/>
<dbReference type="STRING" id="861299.J421_1063"/>
<dbReference type="Pfam" id="PF12631">
    <property type="entry name" value="MnmE_helical"/>
    <property type="match status" value="1"/>
</dbReference>
<dbReference type="InterPro" id="IPR027368">
    <property type="entry name" value="MnmE_dom2"/>
</dbReference>
<dbReference type="Gene3D" id="1.20.120.430">
    <property type="entry name" value="tRNA modification GTPase MnmE domain 2"/>
    <property type="match status" value="1"/>
</dbReference>
<sequence>MPNHSDAPPIAVSAVTGRGLRALVAAAVGAVAARHGGVPAADTPLVTRARHRAALAQAHDELARFVEAWEADALPAPVAAVHLRAAVGALEEIIGAVDVEDVLGRLFSTFCVGK</sequence>
<protein>
    <submittedName>
        <fullName evidence="2">tRNA modification GTPase MnmE C-terminal domain protein</fullName>
    </submittedName>
</protein>
<dbReference type="GO" id="GO:0002098">
    <property type="term" value="P:tRNA wobble uridine modification"/>
    <property type="evidence" value="ECO:0007669"/>
    <property type="project" value="TreeGrafter"/>
</dbReference>
<accession>W0RE44</accession>
<dbReference type="PANTHER" id="PTHR42714">
    <property type="entry name" value="TRNA MODIFICATION GTPASE GTPBP3"/>
    <property type="match status" value="1"/>
</dbReference>
<dbReference type="Gene3D" id="3.40.50.300">
    <property type="entry name" value="P-loop containing nucleotide triphosphate hydrolases"/>
    <property type="match status" value="1"/>
</dbReference>
<evidence type="ECO:0000313" key="2">
    <source>
        <dbReference type="EMBL" id="AHG88600.1"/>
    </source>
</evidence>
<organism evidence="2 3">
    <name type="scientific">Gemmatirosa kalamazoonensis</name>
    <dbReference type="NCBI Taxonomy" id="861299"/>
    <lineage>
        <taxon>Bacteria</taxon>
        <taxon>Pseudomonadati</taxon>
        <taxon>Gemmatimonadota</taxon>
        <taxon>Gemmatimonadia</taxon>
        <taxon>Gemmatimonadales</taxon>
        <taxon>Gemmatimonadaceae</taxon>
        <taxon>Gemmatirosa</taxon>
    </lineage>
</organism>
<gene>
    <name evidence="2" type="ORF">J421_1063</name>
</gene>